<reference evidence="3" key="2">
    <citation type="submission" date="2020-05" db="UniProtKB">
        <authorList>
            <consortium name="EnsemblMetazoa"/>
        </authorList>
    </citation>
    <scope>IDENTIFICATION</scope>
</reference>
<evidence type="ECO:0000313" key="2">
    <source>
        <dbReference type="EMBL" id="KFB45375.1"/>
    </source>
</evidence>
<dbReference type="EMBL" id="ATLV01020515">
    <property type="status" value="NOT_ANNOTATED_CDS"/>
    <property type="molecule type" value="Genomic_DNA"/>
</dbReference>
<dbReference type="AlphaFoldDB" id="A0A084W581"/>
<evidence type="ECO:0000313" key="4">
    <source>
        <dbReference type="Proteomes" id="UP000030765"/>
    </source>
</evidence>
<dbReference type="EMBL" id="KE525302">
    <property type="protein sequence ID" value="KFB45375.1"/>
    <property type="molecule type" value="Genomic_DNA"/>
</dbReference>
<protein>
    <submittedName>
        <fullName evidence="2 3">Uncharacterized protein</fullName>
    </submittedName>
</protein>
<proteinExistence type="predicted"/>
<dbReference type="Proteomes" id="UP000030765">
    <property type="component" value="Unassembled WGS sequence"/>
</dbReference>
<dbReference type="EnsemblMetazoa" id="ASIC013213-RA">
    <property type="protein sequence ID" value="ASIC013213-PA"/>
    <property type="gene ID" value="ASIC013213"/>
</dbReference>
<keyword evidence="4" id="KW-1185">Reference proteome</keyword>
<organism evidence="2">
    <name type="scientific">Anopheles sinensis</name>
    <name type="common">Mosquito</name>
    <dbReference type="NCBI Taxonomy" id="74873"/>
    <lineage>
        <taxon>Eukaryota</taxon>
        <taxon>Metazoa</taxon>
        <taxon>Ecdysozoa</taxon>
        <taxon>Arthropoda</taxon>
        <taxon>Hexapoda</taxon>
        <taxon>Insecta</taxon>
        <taxon>Pterygota</taxon>
        <taxon>Neoptera</taxon>
        <taxon>Endopterygota</taxon>
        <taxon>Diptera</taxon>
        <taxon>Nematocera</taxon>
        <taxon>Culicoidea</taxon>
        <taxon>Culicidae</taxon>
        <taxon>Anophelinae</taxon>
        <taxon>Anopheles</taxon>
    </lineage>
</organism>
<name>A0A084W581_ANOSI</name>
<reference evidence="2 4" key="1">
    <citation type="journal article" date="2014" name="BMC Genomics">
        <title>Genome sequence of Anopheles sinensis provides insight into genetics basis of mosquito competence for malaria parasites.</title>
        <authorList>
            <person name="Zhou D."/>
            <person name="Zhang D."/>
            <person name="Ding G."/>
            <person name="Shi L."/>
            <person name="Hou Q."/>
            <person name="Ye Y."/>
            <person name="Xu Y."/>
            <person name="Zhou H."/>
            <person name="Xiong C."/>
            <person name="Li S."/>
            <person name="Yu J."/>
            <person name="Hong S."/>
            <person name="Yu X."/>
            <person name="Zou P."/>
            <person name="Chen C."/>
            <person name="Chang X."/>
            <person name="Wang W."/>
            <person name="Lv Y."/>
            <person name="Sun Y."/>
            <person name="Ma L."/>
            <person name="Shen B."/>
            <person name="Zhu C."/>
        </authorList>
    </citation>
    <scope>NUCLEOTIDE SEQUENCE [LARGE SCALE GENOMIC DNA]</scope>
</reference>
<evidence type="ECO:0000256" key="1">
    <source>
        <dbReference type="SAM" id="MobiDB-lite"/>
    </source>
</evidence>
<evidence type="ECO:0000313" key="3">
    <source>
        <dbReference type="EnsemblMetazoa" id="ASIC013213-PA"/>
    </source>
</evidence>
<sequence length="123" mass="13138">MSEREGKIGSSDRWLMLSRSRSQGWTAQERGTERNQAVAKNVSLFGLQPRATRAGQKPGRGTCLHAKRQMRSTAERVTKSTPKVAEGPAIFLCQPSGSPGTIAEIVINISTAGSPTNIGNGCL</sequence>
<gene>
    <name evidence="2" type="ORF">ZHAS_00013213</name>
</gene>
<feature type="region of interest" description="Disordered" evidence="1">
    <location>
        <begin position="48"/>
        <end position="82"/>
    </location>
</feature>
<feature type="region of interest" description="Disordered" evidence="1">
    <location>
        <begin position="1"/>
        <end position="34"/>
    </location>
</feature>
<accession>A0A084W581</accession>
<dbReference type="VEuPathDB" id="VectorBase:ASIC013213"/>